<organism evidence="1 2">
    <name type="scientific">Rhodotorula mucilaginosa</name>
    <name type="common">Yeast</name>
    <name type="synonym">Rhodotorula rubra</name>
    <dbReference type="NCBI Taxonomy" id="5537"/>
    <lineage>
        <taxon>Eukaryota</taxon>
        <taxon>Fungi</taxon>
        <taxon>Dikarya</taxon>
        <taxon>Basidiomycota</taxon>
        <taxon>Pucciniomycotina</taxon>
        <taxon>Microbotryomycetes</taxon>
        <taxon>Sporidiobolales</taxon>
        <taxon>Sporidiobolaceae</taxon>
        <taxon>Rhodotorula</taxon>
    </lineage>
</organism>
<gene>
    <name evidence="1" type="ORF">C6P46_000589</name>
</gene>
<dbReference type="AlphaFoldDB" id="A0A9P6W8B3"/>
<accession>A0A9P6W8B3</accession>
<reference evidence="1 2" key="1">
    <citation type="submission" date="2020-11" db="EMBL/GenBank/DDBJ databases">
        <title>Kefir isolates.</title>
        <authorList>
            <person name="Marcisauskas S."/>
            <person name="Kim Y."/>
            <person name="Blasche S."/>
        </authorList>
    </citation>
    <scope>NUCLEOTIDE SEQUENCE [LARGE SCALE GENOMIC DNA]</scope>
    <source>
        <strain evidence="1 2">KR</strain>
    </source>
</reference>
<evidence type="ECO:0000313" key="1">
    <source>
        <dbReference type="EMBL" id="KAG0664963.1"/>
    </source>
</evidence>
<dbReference type="EMBL" id="PUHQ01000011">
    <property type="protein sequence ID" value="KAG0664963.1"/>
    <property type="molecule type" value="Genomic_DNA"/>
</dbReference>
<sequence length="287" mass="32133">MRADAVDRCAHEVAAADETPSMKPARPHRNMSLSSWLCLDGLTPVLSPRIGMSAERQNLSMSRVARLASPPYVHTHVGLLPAAVRKAGRCPLTFTMRHFVSSNAERVSILSAIERHIKVEKTKAMSEPKGGRTFAAVLEAFKHQVELDRFLLCRANFKARVTRSMFGHVRMSAEQVVQIDSSERYCADELNPDTHVRRCARRNGPSKRGLLPYQSLSSTKRLKDGICAICPKYTLDVGYWRLCVPIAFYAPGDLSEAQLVSHSEPFDFPRKFKVGQRAEETPWSPAE</sequence>
<evidence type="ECO:0000313" key="2">
    <source>
        <dbReference type="Proteomes" id="UP000777482"/>
    </source>
</evidence>
<proteinExistence type="predicted"/>
<protein>
    <submittedName>
        <fullName evidence="1">Uncharacterized protein</fullName>
    </submittedName>
</protein>
<keyword evidence="2" id="KW-1185">Reference proteome</keyword>
<name>A0A9P6W8B3_RHOMI</name>
<dbReference type="Proteomes" id="UP000777482">
    <property type="component" value="Unassembled WGS sequence"/>
</dbReference>
<comment type="caution">
    <text evidence="1">The sequence shown here is derived from an EMBL/GenBank/DDBJ whole genome shotgun (WGS) entry which is preliminary data.</text>
</comment>